<dbReference type="KEGG" id="oat:OAN307_c31670"/>
<protein>
    <recommendedName>
        <fullName evidence="3">Replication-relaxation</fullName>
    </recommendedName>
</protein>
<name>M9RFU6_9RHOB</name>
<dbReference type="OrthoDB" id="192987at2"/>
<dbReference type="eggNOG" id="ENOG5033DX8">
    <property type="taxonomic scope" value="Bacteria"/>
</dbReference>
<dbReference type="Proteomes" id="UP000005307">
    <property type="component" value="Chromosome"/>
</dbReference>
<evidence type="ECO:0000313" key="2">
    <source>
        <dbReference type="Proteomes" id="UP000005307"/>
    </source>
</evidence>
<gene>
    <name evidence="1" type="ORF">OAN307_c31670</name>
</gene>
<dbReference type="STRING" id="391626.OAN307_c31670"/>
<proteinExistence type="predicted"/>
<evidence type="ECO:0000313" key="1">
    <source>
        <dbReference type="EMBL" id="AGI68700.1"/>
    </source>
</evidence>
<sequence length="307" mass="34188">MSHTDSQPHKKQSDALGRATFHHIAPLAHVRPTAREIRWLKHIERHGPLSSAYLHALSEDTHRCKDTSLRQLQKLRAGGFLMLPRQQRFTEHADFNPYIYDLTKQAHTHLIDLAIAEPTMRPTGHWGHGADVASVTSAVDIAAATEGVRFIPAHEILAIKQASLAIPIGNHKLIPDQLFALDYGGSYRAVMLEVDRGTEPKTSSAVRKSYASSIGLYRQMIEQNVHQKHYGLKATTLLLWVFSRRSNEQRFLEMVRLIGGPAKNLICTQVMPSSKAAHAAGGPYYKNNWARCQSGSVLLSRAGLKTS</sequence>
<evidence type="ECO:0008006" key="3">
    <source>
        <dbReference type="Google" id="ProtNLM"/>
    </source>
</evidence>
<accession>M9RFU6</accession>
<dbReference type="Pfam" id="PF13814">
    <property type="entry name" value="Replic_Relax"/>
    <property type="match status" value="1"/>
</dbReference>
<keyword evidence="2" id="KW-1185">Reference proteome</keyword>
<dbReference type="HOGENOM" id="CLU_078768_0_0_5"/>
<organism evidence="1 2">
    <name type="scientific">Octadecabacter antarcticus 307</name>
    <dbReference type="NCBI Taxonomy" id="391626"/>
    <lineage>
        <taxon>Bacteria</taxon>
        <taxon>Pseudomonadati</taxon>
        <taxon>Pseudomonadota</taxon>
        <taxon>Alphaproteobacteria</taxon>
        <taxon>Rhodobacterales</taxon>
        <taxon>Roseobacteraceae</taxon>
        <taxon>Octadecabacter</taxon>
    </lineage>
</organism>
<dbReference type="EMBL" id="CP003740">
    <property type="protein sequence ID" value="AGI68700.1"/>
    <property type="molecule type" value="Genomic_DNA"/>
</dbReference>
<dbReference type="AlphaFoldDB" id="M9RFU6"/>
<dbReference type="RefSeq" id="WP_015500681.1">
    <property type="nucleotide sequence ID" value="NC_020911.1"/>
</dbReference>
<dbReference type="InterPro" id="IPR025855">
    <property type="entry name" value="Replic_Relax"/>
</dbReference>
<reference evidence="1 2" key="1">
    <citation type="journal article" date="2013" name="PLoS ONE">
        <title>Poles Apart: Arctic and Antarctic Octadecabacter strains Share High Genome Plasticity and a New Type of Xanthorhodopsin.</title>
        <authorList>
            <person name="Vollmers J."/>
            <person name="Voget S."/>
            <person name="Dietrich S."/>
            <person name="Gollnow K."/>
            <person name="Smits M."/>
            <person name="Meyer K."/>
            <person name="Brinkhoff T."/>
            <person name="Simon M."/>
            <person name="Daniel R."/>
        </authorList>
    </citation>
    <scope>NUCLEOTIDE SEQUENCE [LARGE SCALE GENOMIC DNA]</scope>
    <source>
        <strain evidence="1 2">307</strain>
    </source>
</reference>